<dbReference type="EMBL" id="CP016171">
    <property type="protein sequence ID" value="ANN74485.1"/>
    <property type="molecule type" value="Genomic_DNA"/>
</dbReference>
<dbReference type="Pfam" id="PF00378">
    <property type="entry name" value="ECH_1"/>
    <property type="match status" value="1"/>
</dbReference>
<sequence length="287" mass="30257">MPDTPAAAPRSADALVRQRIVDGVLVLTLDDPATGNAMSMAMAEAIAQAVEQADTRADVHCLVIRSSGRHFCTGGNVKDMQRGSDLMQGSVADVQARLKSSLHRVTRAFHALRIPSIAAIDGAAVGAGCDLALMCDLRIASTRATIAESFLRLGLVSGIGGAWFLARIVGRGKALELTLTSEFIDAAAALELGLVTRVVEPDRLDATVLEMAGRIAANPPQALRMAKRLVLDAADSPLPMALEQAAALQAILLCGEEHKAVVARFLDAEAERKQGRRIAPDRPANSD</sequence>
<protein>
    <submittedName>
        <fullName evidence="2">Enoyl-CoA hydratase</fullName>
    </submittedName>
</protein>
<dbReference type="Gene3D" id="3.90.226.10">
    <property type="entry name" value="2-enoyl-CoA Hydratase, Chain A, domain 1"/>
    <property type="match status" value="1"/>
</dbReference>
<comment type="similarity">
    <text evidence="1">Belongs to the enoyl-CoA hydratase/isomerase family.</text>
</comment>
<gene>
    <name evidence="2" type="ORF">BAU08_02035</name>
</gene>
<dbReference type="InterPro" id="IPR029045">
    <property type="entry name" value="ClpP/crotonase-like_dom_sf"/>
</dbReference>
<dbReference type="STRING" id="463025.BAU08_02035"/>
<dbReference type="PROSITE" id="PS00166">
    <property type="entry name" value="ENOYL_COA_HYDRATASE"/>
    <property type="match status" value="1"/>
</dbReference>
<dbReference type="AlphaFoldDB" id="A0A193G3R2"/>
<dbReference type="PANTHER" id="PTHR43459">
    <property type="entry name" value="ENOYL-COA HYDRATASE"/>
    <property type="match status" value="1"/>
</dbReference>
<accession>A0A193G3R2</accession>
<dbReference type="RefSeq" id="WP_066672481.1">
    <property type="nucleotide sequence ID" value="NZ_CP016171.1"/>
</dbReference>
<evidence type="ECO:0000313" key="2">
    <source>
        <dbReference type="EMBL" id="ANN74485.1"/>
    </source>
</evidence>
<dbReference type="GO" id="GO:0003824">
    <property type="term" value="F:catalytic activity"/>
    <property type="evidence" value="ECO:0007669"/>
    <property type="project" value="InterPro"/>
</dbReference>
<dbReference type="InterPro" id="IPR018376">
    <property type="entry name" value="Enoyl-CoA_hyd/isom_CS"/>
</dbReference>
<dbReference type="PANTHER" id="PTHR43459:SF1">
    <property type="entry name" value="EG:BACN32G11.4 PROTEIN"/>
    <property type="match status" value="1"/>
</dbReference>
<evidence type="ECO:0000313" key="3">
    <source>
        <dbReference type="Proteomes" id="UP000092213"/>
    </source>
</evidence>
<dbReference type="InterPro" id="IPR001753">
    <property type="entry name" value="Enoyl-CoA_hydra/iso"/>
</dbReference>
<dbReference type="Proteomes" id="UP000092213">
    <property type="component" value="Chromosome"/>
</dbReference>
<name>A0A193G3R2_9BORD</name>
<dbReference type="CDD" id="cd06558">
    <property type="entry name" value="crotonase-like"/>
    <property type="match status" value="1"/>
</dbReference>
<evidence type="ECO:0000256" key="1">
    <source>
        <dbReference type="RuleBase" id="RU003707"/>
    </source>
</evidence>
<dbReference type="SUPFAM" id="SSF52096">
    <property type="entry name" value="ClpP/crotonase"/>
    <property type="match status" value="1"/>
</dbReference>
<organism evidence="2 3">
    <name type="scientific">Bordetella bronchialis</name>
    <dbReference type="NCBI Taxonomy" id="463025"/>
    <lineage>
        <taxon>Bacteria</taxon>
        <taxon>Pseudomonadati</taxon>
        <taxon>Pseudomonadota</taxon>
        <taxon>Betaproteobacteria</taxon>
        <taxon>Burkholderiales</taxon>
        <taxon>Alcaligenaceae</taxon>
        <taxon>Bordetella</taxon>
    </lineage>
</organism>
<proteinExistence type="inferred from homology"/>
<reference evidence="2 3" key="1">
    <citation type="submission" date="2016-06" db="EMBL/GenBank/DDBJ databases">
        <title>Complete genome sequences of Bordetella bronchialis and Bordetella flabilis.</title>
        <authorList>
            <person name="LiPuma J.J."/>
            <person name="Spilker T."/>
        </authorList>
    </citation>
    <scope>NUCLEOTIDE SEQUENCE [LARGE SCALE GENOMIC DNA]</scope>
    <source>
        <strain evidence="2 3">AU17976</strain>
    </source>
</reference>